<dbReference type="InParanoid" id="A0A0C3CZ90"/>
<reference evidence="2" key="2">
    <citation type="submission" date="2015-01" db="EMBL/GenBank/DDBJ databases">
        <title>Evolutionary Origins and Diversification of the Mycorrhizal Mutualists.</title>
        <authorList>
            <consortium name="DOE Joint Genome Institute"/>
            <consortium name="Mycorrhizal Genomics Consortium"/>
            <person name="Kohler A."/>
            <person name="Kuo A."/>
            <person name="Nagy L.G."/>
            <person name="Floudas D."/>
            <person name="Copeland A."/>
            <person name="Barry K.W."/>
            <person name="Cichocki N."/>
            <person name="Veneault-Fourrey C."/>
            <person name="LaButti K."/>
            <person name="Lindquist E.A."/>
            <person name="Lipzen A."/>
            <person name="Lundell T."/>
            <person name="Morin E."/>
            <person name="Murat C."/>
            <person name="Riley R."/>
            <person name="Ohm R."/>
            <person name="Sun H."/>
            <person name="Tunlid A."/>
            <person name="Henrissat B."/>
            <person name="Grigoriev I.V."/>
            <person name="Hibbett D.S."/>
            <person name="Martin F."/>
        </authorList>
    </citation>
    <scope>NUCLEOTIDE SEQUENCE [LARGE SCALE GENOMIC DNA]</scope>
    <source>
        <strain evidence="2">Foug A</strain>
    </source>
</reference>
<dbReference type="STRING" id="1036808.A0A0C3CZ90"/>
<evidence type="ECO:0008006" key="3">
    <source>
        <dbReference type="Google" id="ProtNLM"/>
    </source>
</evidence>
<gene>
    <name evidence="1" type="ORF">SCLCIDRAFT_53064</name>
</gene>
<reference evidence="1 2" key="1">
    <citation type="submission" date="2014-04" db="EMBL/GenBank/DDBJ databases">
        <authorList>
            <consortium name="DOE Joint Genome Institute"/>
            <person name="Kuo A."/>
            <person name="Kohler A."/>
            <person name="Nagy L.G."/>
            <person name="Floudas D."/>
            <person name="Copeland A."/>
            <person name="Barry K.W."/>
            <person name="Cichocki N."/>
            <person name="Veneault-Fourrey C."/>
            <person name="LaButti K."/>
            <person name="Lindquist E.A."/>
            <person name="Lipzen A."/>
            <person name="Lundell T."/>
            <person name="Morin E."/>
            <person name="Murat C."/>
            <person name="Sun H."/>
            <person name="Tunlid A."/>
            <person name="Henrissat B."/>
            <person name="Grigoriev I.V."/>
            <person name="Hibbett D.S."/>
            <person name="Martin F."/>
            <person name="Nordberg H.P."/>
            <person name="Cantor M.N."/>
            <person name="Hua S.X."/>
        </authorList>
    </citation>
    <scope>NUCLEOTIDE SEQUENCE [LARGE SCALE GENOMIC DNA]</scope>
    <source>
        <strain evidence="1 2">Foug A</strain>
    </source>
</reference>
<evidence type="ECO:0000313" key="1">
    <source>
        <dbReference type="EMBL" id="KIM53880.1"/>
    </source>
</evidence>
<proteinExistence type="predicted"/>
<sequence>HAALRNIIKHIFGVIKCQWHILNLPPKYSMDVQARIPAALCALHNFINHFDAEVFNQLDFDWEWVHFDERDNYPLVGSDQKEPAVQMGHETECANQRHEAIAQAMWADYVAECLRQGI</sequence>
<dbReference type="HOGENOM" id="CLU_040082_4_0_1"/>
<evidence type="ECO:0000313" key="2">
    <source>
        <dbReference type="Proteomes" id="UP000053989"/>
    </source>
</evidence>
<keyword evidence="2" id="KW-1185">Reference proteome</keyword>
<dbReference type="Proteomes" id="UP000053989">
    <property type="component" value="Unassembled WGS sequence"/>
</dbReference>
<dbReference type="AlphaFoldDB" id="A0A0C3CZ90"/>
<feature type="non-terminal residue" evidence="1">
    <location>
        <position position="118"/>
    </location>
</feature>
<accession>A0A0C3CZ90</accession>
<organism evidence="1 2">
    <name type="scientific">Scleroderma citrinum Foug A</name>
    <dbReference type="NCBI Taxonomy" id="1036808"/>
    <lineage>
        <taxon>Eukaryota</taxon>
        <taxon>Fungi</taxon>
        <taxon>Dikarya</taxon>
        <taxon>Basidiomycota</taxon>
        <taxon>Agaricomycotina</taxon>
        <taxon>Agaricomycetes</taxon>
        <taxon>Agaricomycetidae</taxon>
        <taxon>Boletales</taxon>
        <taxon>Sclerodermatineae</taxon>
        <taxon>Sclerodermataceae</taxon>
        <taxon>Scleroderma</taxon>
    </lineage>
</organism>
<dbReference type="OrthoDB" id="2684964at2759"/>
<protein>
    <recommendedName>
        <fullName evidence="3">DDE Tnp4 domain-containing protein</fullName>
    </recommendedName>
</protein>
<dbReference type="EMBL" id="KN822168">
    <property type="protein sequence ID" value="KIM53880.1"/>
    <property type="molecule type" value="Genomic_DNA"/>
</dbReference>
<name>A0A0C3CZ90_9AGAM</name>
<feature type="non-terminal residue" evidence="1">
    <location>
        <position position="1"/>
    </location>
</feature>